<evidence type="ECO:0000256" key="2">
    <source>
        <dbReference type="ARBA" id="ARBA00022741"/>
    </source>
</evidence>
<evidence type="ECO:0000256" key="3">
    <source>
        <dbReference type="ARBA" id="ARBA00022777"/>
    </source>
</evidence>
<dbReference type="InterPro" id="IPR011009">
    <property type="entry name" value="Kinase-like_dom_sf"/>
</dbReference>
<keyword evidence="2" id="KW-0547">Nucleotide-binding</keyword>
<dbReference type="PANTHER" id="PTHR44329">
    <property type="entry name" value="SERINE/THREONINE-PROTEIN KINASE TNNI3K-RELATED"/>
    <property type="match status" value="1"/>
</dbReference>
<keyword evidence="4" id="KW-0067">ATP-binding</keyword>
<name>A0ABW7G3S1_9BURK</name>
<keyword evidence="3 7" id="KW-0418">Kinase</keyword>
<evidence type="ECO:0000259" key="6">
    <source>
        <dbReference type="PROSITE" id="PS50011"/>
    </source>
</evidence>
<dbReference type="EMBL" id="JBIGIA010000004">
    <property type="protein sequence ID" value="MFG6456562.1"/>
    <property type="molecule type" value="Genomic_DNA"/>
</dbReference>
<dbReference type="InterPro" id="IPR000719">
    <property type="entry name" value="Prot_kinase_dom"/>
</dbReference>
<dbReference type="InterPro" id="IPR051681">
    <property type="entry name" value="Ser/Thr_Kinases-Pseudokinases"/>
</dbReference>
<feature type="domain" description="Protein kinase" evidence="6">
    <location>
        <begin position="373"/>
        <end position="645"/>
    </location>
</feature>
<dbReference type="SMART" id="SM00219">
    <property type="entry name" value="TyrKc"/>
    <property type="match status" value="1"/>
</dbReference>
<dbReference type="PROSITE" id="PS50011">
    <property type="entry name" value="PROTEIN_KINASE_DOM"/>
    <property type="match status" value="1"/>
</dbReference>
<evidence type="ECO:0000256" key="5">
    <source>
        <dbReference type="SAM" id="MobiDB-lite"/>
    </source>
</evidence>
<dbReference type="GO" id="GO:0016301">
    <property type="term" value="F:kinase activity"/>
    <property type="evidence" value="ECO:0007669"/>
    <property type="project" value="UniProtKB-KW"/>
</dbReference>
<keyword evidence="8" id="KW-1185">Reference proteome</keyword>
<gene>
    <name evidence="7" type="ORF">ACG00X_06920</name>
</gene>
<dbReference type="RefSeq" id="WP_394487322.1">
    <property type="nucleotide sequence ID" value="NZ_JBIGIA010000004.1"/>
</dbReference>
<reference evidence="7 8" key="1">
    <citation type="submission" date="2024-09" db="EMBL/GenBank/DDBJ databases">
        <title>Novel species of the genus Pelomonas and Roseateles isolated from streams.</title>
        <authorList>
            <person name="Lu H."/>
        </authorList>
    </citation>
    <scope>NUCLEOTIDE SEQUENCE [LARGE SCALE GENOMIC DNA]</scope>
    <source>
        <strain evidence="7 8">BYS96W</strain>
    </source>
</reference>
<feature type="region of interest" description="Disordered" evidence="5">
    <location>
        <begin position="286"/>
        <end position="311"/>
    </location>
</feature>
<protein>
    <submittedName>
        <fullName evidence="7">Protein kinase</fullName>
    </submittedName>
</protein>
<dbReference type="InterPro" id="IPR020635">
    <property type="entry name" value="Tyr_kinase_cat_dom"/>
</dbReference>
<keyword evidence="1" id="KW-0808">Transferase</keyword>
<evidence type="ECO:0000313" key="8">
    <source>
        <dbReference type="Proteomes" id="UP001606305"/>
    </source>
</evidence>
<sequence length="784" mass="88209">MSNVDLEALKVEFSERSRPIVFWTGAGLSAPVIPSWSGLRDHLLAYLKEHAKSLNPADQREQLQVHSQIKDTKDLWVAFERLEKAIGREAYVQRIKECLSQSERGALPQAHTRLWELAPTGVVTLNLDLFTQRGAGSHPTNAIPIQIHPGKFTEHLNVLRERRPFIAYPHGHLDNPNLWTFTKSELEKRLADSRYVEWLNVLFRASTVVFVGVTADDIAIGSPIERIASNRIPLSGHFWLTARDDVAADQWAGSHGTRVIRYDNKTRDHSELLHILHGLRSPIRQEDPAKERPVFPRSALPAITELPDPDTLAAEPDERKRQLLNARAKQILQNPDESARDSEYADFLQRYGRSVYGAWYASPVPGENEFLGYHLMSEVDGGAFGTVFKATDAEGNTVAIKILKSENFRKPGFHRSFRRGANSLRIITERGIDGVVEFIDAAEIPPSIVMSWSDGQSLIQLVESGQVSDWMERVEVALQLASILKICHGLPERVFHRDLRPANVMIENSFDSLSEWKVVVLDFDLSWHKGAEDHSIMHSPAFGYLAPEQRQKGKFTTRNALVDSYGFGMSMYFLCTGKNPFPDQHLHVNWTQDLFRQLESKRCSTWVSLPRRLARLIQNVTQHEQSARATMSQIEGELESLRSALSTAAKIQIVDVIAEELAARTEHFHGYAWSDAESKASFTSASGLSLSLQALSGKRIIQFTAAWSNSGAQDWNHIDRMLSQALPKLTDSLRKVAEHVDVDKARRAFSVTAQIDADRVRSDPAEVAKELDRAVEHATSIANF</sequence>
<accession>A0ABW7G3S1</accession>
<dbReference type="InterPro" id="IPR008266">
    <property type="entry name" value="Tyr_kinase_AS"/>
</dbReference>
<dbReference type="Proteomes" id="UP001606305">
    <property type="component" value="Unassembled WGS sequence"/>
</dbReference>
<dbReference type="Gene3D" id="1.10.510.10">
    <property type="entry name" value="Transferase(Phosphotransferase) domain 1"/>
    <property type="match status" value="1"/>
</dbReference>
<dbReference type="PROSITE" id="PS00109">
    <property type="entry name" value="PROTEIN_KINASE_TYR"/>
    <property type="match status" value="1"/>
</dbReference>
<dbReference type="PANTHER" id="PTHR44329:SF288">
    <property type="entry name" value="MITOGEN-ACTIVATED PROTEIN KINASE KINASE KINASE 20"/>
    <property type="match status" value="1"/>
</dbReference>
<evidence type="ECO:0000256" key="4">
    <source>
        <dbReference type="ARBA" id="ARBA00022840"/>
    </source>
</evidence>
<comment type="caution">
    <text evidence="7">The sequence shown here is derived from an EMBL/GenBank/DDBJ whole genome shotgun (WGS) entry which is preliminary data.</text>
</comment>
<dbReference type="Pfam" id="PF13289">
    <property type="entry name" value="SIR2_2"/>
    <property type="match status" value="1"/>
</dbReference>
<dbReference type="SUPFAM" id="SSF56112">
    <property type="entry name" value="Protein kinase-like (PK-like)"/>
    <property type="match status" value="1"/>
</dbReference>
<organism evidence="7 8">
    <name type="scientific">Pelomonas nitida</name>
    <dbReference type="NCBI Taxonomy" id="3299027"/>
    <lineage>
        <taxon>Bacteria</taxon>
        <taxon>Pseudomonadati</taxon>
        <taxon>Pseudomonadota</taxon>
        <taxon>Betaproteobacteria</taxon>
        <taxon>Burkholderiales</taxon>
        <taxon>Sphaerotilaceae</taxon>
        <taxon>Roseateles</taxon>
    </lineage>
</organism>
<proteinExistence type="predicted"/>
<dbReference type="Pfam" id="PF00069">
    <property type="entry name" value="Pkinase"/>
    <property type="match status" value="1"/>
</dbReference>
<evidence type="ECO:0000313" key="7">
    <source>
        <dbReference type="EMBL" id="MFG6456562.1"/>
    </source>
</evidence>
<evidence type="ECO:0000256" key="1">
    <source>
        <dbReference type="ARBA" id="ARBA00022679"/>
    </source>
</evidence>